<name>A0A914BVF3_9BILA</name>
<dbReference type="InterPro" id="IPR001304">
    <property type="entry name" value="C-type_lectin-like"/>
</dbReference>
<evidence type="ECO:0000313" key="3">
    <source>
        <dbReference type="WBParaSite" id="ACRNAN_Path_1090.g4158.t1"/>
    </source>
</evidence>
<dbReference type="InterPro" id="IPR016186">
    <property type="entry name" value="C-type_lectin-like/link_sf"/>
</dbReference>
<dbReference type="InterPro" id="IPR016187">
    <property type="entry name" value="CTDL_fold"/>
</dbReference>
<dbReference type="Proteomes" id="UP000887540">
    <property type="component" value="Unplaced"/>
</dbReference>
<dbReference type="AlphaFoldDB" id="A0A914BVF3"/>
<evidence type="ECO:0000313" key="2">
    <source>
        <dbReference type="Proteomes" id="UP000887540"/>
    </source>
</evidence>
<feature type="domain" description="C-type lectin" evidence="1">
    <location>
        <begin position="36"/>
        <end position="151"/>
    </location>
</feature>
<protein>
    <submittedName>
        <fullName evidence="3">C-type lectin domain-containing protein</fullName>
    </submittedName>
</protein>
<dbReference type="Pfam" id="PF00059">
    <property type="entry name" value="Lectin_C"/>
    <property type="match status" value="1"/>
</dbReference>
<organism evidence="2 3">
    <name type="scientific">Acrobeloides nanus</name>
    <dbReference type="NCBI Taxonomy" id="290746"/>
    <lineage>
        <taxon>Eukaryota</taxon>
        <taxon>Metazoa</taxon>
        <taxon>Ecdysozoa</taxon>
        <taxon>Nematoda</taxon>
        <taxon>Chromadorea</taxon>
        <taxon>Rhabditida</taxon>
        <taxon>Tylenchina</taxon>
        <taxon>Cephalobomorpha</taxon>
        <taxon>Cephaloboidea</taxon>
        <taxon>Cephalobidae</taxon>
        <taxon>Acrobeloides</taxon>
    </lineage>
</organism>
<dbReference type="WBParaSite" id="ACRNAN_Path_1090.g4158.t1">
    <property type="protein sequence ID" value="ACRNAN_Path_1090.g4158.t1"/>
    <property type="gene ID" value="ACRNAN_Path_1090.g4158"/>
</dbReference>
<accession>A0A914BVF3</accession>
<proteinExistence type="predicted"/>
<dbReference type="CDD" id="cd00037">
    <property type="entry name" value="CLECT"/>
    <property type="match status" value="1"/>
</dbReference>
<dbReference type="Gene3D" id="3.10.100.10">
    <property type="entry name" value="Mannose-Binding Protein A, subunit A"/>
    <property type="match status" value="1"/>
</dbReference>
<dbReference type="SMART" id="SM00034">
    <property type="entry name" value="CLECT"/>
    <property type="match status" value="1"/>
</dbReference>
<keyword evidence="2" id="KW-1185">Reference proteome</keyword>
<dbReference type="SUPFAM" id="SSF56436">
    <property type="entry name" value="C-type lectin-like"/>
    <property type="match status" value="1"/>
</dbReference>
<dbReference type="PANTHER" id="PTHR22803">
    <property type="entry name" value="MANNOSE, PHOSPHOLIPASE, LECTIN RECEPTOR RELATED"/>
    <property type="match status" value="1"/>
</dbReference>
<reference evidence="3" key="1">
    <citation type="submission" date="2022-11" db="UniProtKB">
        <authorList>
            <consortium name="WormBaseParasite"/>
        </authorList>
    </citation>
    <scope>IDENTIFICATION</scope>
</reference>
<dbReference type="InterPro" id="IPR050111">
    <property type="entry name" value="C-type_lectin/snaclec_domain"/>
</dbReference>
<sequence length="196" mass="22305">MKLAYICETNATSSNCPTAAPKNVFTCDSGWTYFSVTNACYKVHVENLSWTDAQQVCVNEVSNLTSIHSEDENQFIIKITRTGMNVHDLGEPWIGLSSLESDVSYTWVDGTQVDYTNWGPNRPVVPYSGFPVCYISSDYLIEEPDLDGHWKTLRSFDGVRATEELYYPIIDIIKQDLNITSKQVNVRNKLEKMRKL</sequence>
<dbReference type="PROSITE" id="PS50041">
    <property type="entry name" value="C_TYPE_LECTIN_2"/>
    <property type="match status" value="1"/>
</dbReference>
<evidence type="ECO:0000259" key="1">
    <source>
        <dbReference type="PROSITE" id="PS50041"/>
    </source>
</evidence>